<proteinExistence type="predicted"/>
<dbReference type="EMBL" id="LAZR01016854">
    <property type="protein sequence ID" value="KKM02737.1"/>
    <property type="molecule type" value="Genomic_DNA"/>
</dbReference>
<evidence type="ECO:0000259" key="1">
    <source>
        <dbReference type="PROSITE" id="PS50263"/>
    </source>
</evidence>
<dbReference type="SUPFAM" id="SSF56317">
    <property type="entry name" value="Carbon-nitrogen hydrolase"/>
    <property type="match status" value="1"/>
</dbReference>
<feature type="non-terminal residue" evidence="2">
    <location>
        <position position="1"/>
    </location>
</feature>
<sequence length="96" mass="11079">WEWQYKQTRALACIRALENTVHLAMACQWGKEGEFTKFGHSCIVSPSGRILAGIEEGEGVVVQDLTLEGVDEWRQIATYLEDRKEHLDLYRKQLDI</sequence>
<dbReference type="AlphaFoldDB" id="A0A0F9HHW3"/>
<protein>
    <recommendedName>
        <fullName evidence="1">CN hydrolase domain-containing protein</fullName>
    </recommendedName>
</protein>
<reference evidence="2" key="1">
    <citation type="journal article" date="2015" name="Nature">
        <title>Complex archaea that bridge the gap between prokaryotes and eukaryotes.</title>
        <authorList>
            <person name="Spang A."/>
            <person name="Saw J.H."/>
            <person name="Jorgensen S.L."/>
            <person name="Zaremba-Niedzwiedzka K."/>
            <person name="Martijn J."/>
            <person name="Lind A.E."/>
            <person name="van Eijk R."/>
            <person name="Schleper C."/>
            <person name="Guy L."/>
            <person name="Ettema T.J."/>
        </authorList>
    </citation>
    <scope>NUCLEOTIDE SEQUENCE</scope>
</reference>
<feature type="domain" description="CN hydrolase" evidence="1">
    <location>
        <begin position="1"/>
        <end position="67"/>
    </location>
</feature>
<comment type="caution">
    <text evidence="2">The sequence shown here is derived from an EMBL/GenBank/DDBJ whole genome shotgun (WGS) entry which is preliminary data.</text>
</comment>
<dbReference type="PROSITE" id="PS50263">
    <property type="entry name" value="CN_HYDROLASE"/>
    <property type="match status" value="1"/>
</dbReference>
<dbReference type="InterPro" id="IPR003010">
    <property type="entry name" value="C-N_Hydrolase"/>
</dbReference>
<dbReference type="Gene3D" id="3.60.110.10">
    <property type="entry name" value="Carbon-nitrogen hydrolase"/>
    <property type="match status" value="1"/>
</dbReference>
<name>A0A0F9HHW3_9ZZZZ</name>
<dbReference type="InterPro" id="IPR036526">
    <property type="entry name" value="C-N_Hydrolase_sf"/>
</dbReference>
<gene>
    <name evidence="2" type="ORF">LCGC14_1781460</name>
</gene>
<evidence type="ECO:0000313" key="2">
    <source>
        <dbReference type="EMBL" id="KKM02737.1"/>
    </source>
</evidence>
<dbReference type="Pfam" id="PF00795">
    <property type="entry name" value="CN_hydrolase"/>
    <property type="match status" value="1"/>
</dbReference>
<accession>A0A0F9HHW3</accession>
<organism evidence="2">
    <name type="scientific">marine sediment metagenome</name>
    <dbReference type="NCBI Taxonomy" id="412755"/>
    <lineage>
        <taxon>unclassified sequences</taxon>
        <taxon>metagenomes</taxon>
        <taxon>ecological metagenomes</taxon>
    </lineage>
</organism>
<dbReference type="CDD" id="cd07197">
    <property type="entry name" value="nitrilase"/>
    <property type="match status" value="1"/>
</dbReference>